<organism evidence="7 8">
    <name type="scientific">Mariniradius sediminis</name>
    <dbReference type="NCBI Taxonomy" id="2909237"/>
    <lineage>
        <taxon>Bacteria</taxon>
        <taxon>Pseudomonadati</taxon>
        <taxon>Bacteroidota</taxon>
        <taxon>Cytophagia</taxon>
        <taxon>Cytophagales</taxon>
        <taxon>Cyclobacteriaceae</taxon>
        <taxon>Mariniradius</taxon>
    </lineage>
</organism>
<dbReference type="InterPro" id="IPR004358">
    <property type="entry name" value="Sig_transdc_His_kin-like_C"/>
</dbReference>
<feature type="domain" description="Histidine kinase" evidence="6">
    <location>
        <begin position="211"/>
        <end position="453"/>
    </location>
</feature>
<evidence type="ECO:0000313" key="8">
    <source>
        <dbReference type="Proteomes" id="UP001201449"/>
    </source>
</evidence>
<accession>A0ABS9BZ06</accession>
<dbReference type="InterPro" id="IPR003661">
    <property type="entry name" value="HisK_dim/P_dom"/>
</dbReference>
<evidence type="ECO:0000313" key="7">
    <source>
        <dbReference type="EMBL" id="MCF1752555.1"/>
    </source>
</evidence>
<dbReference type="EC" id="2.7.13.3" evidence="2"/>
<sequence>MALENLIAFFLLNYLRKNFDKPEPFPNTNRLLIIGMAVAAFLGLLGASDVGPRFLTSLLSLLLMGALIYGILTLPSFSKGRPIVAAILPYVSITFLAEFGQILFPSTYSGVEALFETAEFFAFIWAVAQWWISRRQRKALEVQRLIAEQKERELVLTEKIKAQLEIEVAERTADLTKQKEELEKALNDLKATQEQLILAEKMASLGELTAGIAHEIQNPLNFVNNFSELNHELLDELEQAAEKGDTDEIKEIIQDLKNNEEKIVSHGKRAEGIVKSMLQHSRKESGKKEPTDINKLADEYLRLSYHGLRAKDKSFNATYKTDFDPNLPQLEVVSQDIGRVLLNLINNAFYAVGGKEAKDAAQSRGEEYVPTVTVTTKKLPKKVEISVIDNGMGIPDEIKDKIFQPFFTTKPTGQGTGLGLSLSYDIVKGHGGELRLQSDRGKGTEFVISLPCI</sequence>
<keyword evidence="5" id="KW-0812">Transmembrane</keyword>
<dbReference type="PRINTS" id="PR00344">
    <property type="entry name" value="BCTRLSENSOR"/>
</dbReference>
<keyword evidence="7" id="KW-0067">ATP-binding</keyword>
<dbReference type="InterPro" id="IPR003594">
    <property type="entry name" value="HATPase_dom"/>
</dbReference>
<evidence type="ECO:0000256" key="1">
    <source>
        <dbReference type="ARBA" id="ARBA00000085"/>
    </source>
</evidence>
<dbReference type="RefSeq" id="WP_234862428.1">
    <property type="nucleotide sequence ID" value="NZ_JAKEVZ010000013.1"/>
</dbReference>
<dbReference type="PANTHER" id="PTHR43065:SF42">
    <property type="entry name" value="TWO-COMPONENT SENSOR PPRA"/>
    <property type="match status" value="1"/>
</dbReference>
<feature type="coiled-coil region" evidence="4">
    <location>
        <begin position="147"/>
        <end position="243"/>
    </location>
</feature>
<dbReference type="PROSITE" id="PS50109">
    <property type="entry name" value="HIS_KIN"/>
    <property type="match status" value="1"/>
</dbReference>
<evidence type="ECO:0000256" key="3">
    <source>
        <dbReference type="ARBA" id="ARBA00022553"/>
    </source>
</evidence>
<keyword evidence="8" id="KW-1185">Reference proteome</keyword>
<proteinExistence type="predicted"/>
<keyword evidence="5" id="KW-1133">Transmembrane helix</keyword>
<dbReference type="Gene3D" id="1.10.287.130">
    <property type="match status" value="1"/>
</dbReference>
<feature type="transmembrane region" description="Helical" evidence="5">
    <location>
        <begin position="84"/>
        <end position="104"/>
    </location>
</feature>
<dbReference type="Pfam" id="PF02518">
    <property type="entry name" value="HATPase_c"/>
    <property type="match status" value="1"/>
</dbReference>
<feature type="transmembrane region" description="Helical" evidence="5">
    <location>
        <begin position="54"/>
        <end position="72"/>
    </location>
</feature>
<keyword evidence="5" id="KW-0472">Membrane</keyword>
<dbReference type="Pfam" id="PF00512">
    <property type="entry name" value="HisKA"/>
    <property type="match status" value="1"/>
</dbReference>
<dbReference type="Proteomes" id="UP001201449">
    <property type="component" value="Unassembled WGS sequence"/>
</dbReference>
<dbReference type="CDD" id="cd00082">
    <property type="entry name" value="HisKA"/>
    <property type="match status" value="1"/>
</dbReference>
<dbReference type="Gene3D" id="3.30.565.10">
    <property type="entry name" value="Histidine kinase-like ATPase, C-terminal domain"/>
    <property type="match status" value="1"/>
</dbReference>
<gene>
    <name evidence="7" type="ORF">L0U89_15960</name>
</gene>
<dbReference type="PANTHER" id="PTHR43065">
    <property type="entry name" value="SENSOR HISTIDINE KINASE"/>
    <property type="match status" value="1"/>
</dbReference>
<keyword evidence="3" id="KW-0597">Phosphoprotein</keyword>
<protein>
    <recommendedName>
        <fullName evidence="2">histidine kinase</fullName>
        <ecNumber evidence="2">2.7.13.3</ecNumber>
    </recommendedName>
</protein>
<dbReference type="SMART" id="SM00388">
    <property type="entry name" value="HisKA"/>
    <property type="match status" value="1"/>
</dbReference>
<keyword evidence="7" id="KW-0547">Nucleotide-binding</keyword>
<dbReference type="SMART" id="SM00387">
    <property type="entry name" value="HATPase_c"/>
    <property type="match status" value="1"/>
</dbReference>
<comment type="caution">
    <text evidence="7">The sequence shown here is derived from an EMBL/GenBank/DDBJ whole genome shotgun (WGS) entry which is preliminary data.</text>
</comment>
<dbReference type="GO" id="GO:0005524">
    <property type="term" value="F:ATP binding"/>
    <property type="evidence" value="ECO:0007669"/>
    <property type="project" value="UniProtKB-KW"/>
</dbReference>
<comment type="catalytic activity">
    <reaction evidence="1">
        <text>ATP + protein L-histidine = ADP + protein N-phospho-L-histidine.</text>
        <dbReference type="EC" id="2.7.13.3"/>
    </reaction>
</comment>
<dbReference type="InterPro" id="IPR036890">
    <property type="entry name" value="HATPase_C_sf"/>
</dbReference>
<dbReference type="EMBL" id="JAKEVZ010000013">
    <property type="protein sequence ID" value="MCF1752555.1"/>
    <property type="molecule type" value="Genomic_DNA"/>
</dbReference>
<feature type="transmembrane region" description="Helical" evidence="5">
    <location>
        <begin position="31"/>
        <end position="48"/>
    </location>
</feature>
<dbReference type="InterPro" id="IPR005467">
    <property type="entry name" value="His_kinase_dom"/>
</dbReference>
<reference evidence="7 8" key="1">
    <citation type="submission" date="2022-01" db="EMBL/GenBank/DDBJ databases">
        <title>Mariniradius saccharolyticus sp. nov., isolated from sediment of a river.</title>
        <authorList>
            <person name="Liu H."/>
        </authorList>
    </citation>
    <scope>NUCLEOTIDE SEQUENCE [LARGE SCALE GENOMIC DNA]</scope>
    <source>
        <strain evidence="7 8">RY-2</strain>
    </source>
</reference>
<name>A0ABS9BZ06_9BACT</name>
<evidence type="ECO:0000256" key="4">
    <source>
        <dbReference type="SAM" id="Coils"/>
    </source>
</evidence>
<keyword evidence="4" id="KW-0175">Coiled coil</keyword>
<dbReference type="SUPFAM" id="SSF55874">
    <property type="entry name" value="ATPase domain of HSP90 chaperone/DNA topoisomerase II/histidine kinase"/>
    <property type="match status" value="1"/>
</dbReference>
<evidence type="ECO:0000256" key="2">
    <source>
        <dbReference type="ARBA" id="ARBA00012438"/>
    </source>
</evidence>
<evidence type="ECO:0000256" key="5">
    <source>
        <dbReference type="SAM" id="Phobius"/>
    </source>
</evidence>
<evidence type="ECO:0000259" key="6">
    <source>
        <dbReference type="PROSITE" id="PS50109"/>
    </source>
</evidence>
<feature type="transmembrane region" description="Helical" evidence="5">
    <location>
        <begin position="110"/>
        <end position="132"/>
    </location>
</feature>
<dbReference type="SUPFAM" id="SSF47384">
    <property type="entry name" value="Homodimeric domain of signal transducing histidine kinase"/>
    <property type="match status" value="1"/>
</dbReference>
<dbReference type="InterPro" id="IPR036097">
    <property type="entry name" value="HisK_dim/P_sf"/>
</dbReference>